<name>A0A382F509_9ZZZZ</name>
<accession>A0A382F509</accession>
<evidence type="ECO:0000313" key="1">
    <source>
        <dbReference type="EMBL" id="SVB57775.1"/>
    </source>
</evidence>
<organism evidence="1">
    <name type="scientific">marine metagenome</name>
    <dbReference type="NCBI Taxonomy" id="408172"/>
    <lineage>
        <taxon>unclassified sequences</taxon>
        <taxon>metagenomes</taxon>
        <taxon>ecological metagenomes</taxon>
    </lineage>
</organism>
<protein>
    <submittedName>
        <fullName evidence="1">Uncharacterized protein</fullName>
    </submittedName>
</protein>
<gene>
    <name evidence="1" type="ORF">METZ01_LOCUS210629</name>
</gene>
<dbReference type="EMBL" id="UINC01047907">
    <property type="protein sequence ID" value="SVB57775.1"/>
    <property type="molecule type" value="Genomic_DNA"/>
</dbReference>
<proteinExistence type="predicted"/>
<reference evidence="1" key="1">
    <citation type="submission" date="2018-05" db="EMBL/GenBank/DDBJ databases">
        <authorList>
            <person name="Lanie J.A."/>
            <person name="Ng W.-L."/>
            <person name="Kazmierczak K.M."/>
            <person name="Andrzejewski T.M."/>
            <person name="Davidsen T.M."/>
            <person name="Wayne K.J."/>
            <person name="Tettelin H."/>
            <person name="Glass J.I."/>
            <person name="Rusch D."/>
            <person name="Podicherti R."/>
            <person name="Tsui H.-C.T."/>
            <person name="Winkler M.E."/>
        </authorList>
    </citation>
    <scope>NUCLEOTIDE SEQUENCE</scope>
</reference>
<sequence>MLIIRNGKLIRLKQITWKKDGAEMRRISAGPSTSVFYMDSTKVTMG</sequence>
<dbReference type="AlphaFoldDB" id="A0A382F509"/>